<feature type="region of interest" description="Disordered" evidence="2">
    <location>
        <begin position="217"/>
        <end position="240"/>
    </location>
</feature>
<dbReference type="AlphaFoldDB" id="A0A2J6SCG1"/>
<dbReference type="OrthoDB" id="10027823at2759"/>
<proteinExistence type="predicted"/>
<keyword evidence="3" id="KW-0472">Membrane</keyword>
<evidence type="ECO:0000256" key="2">
    <source>
        <dbReference type="SAM" id="MobiDB-lite"/>
    </source>
</evidence>
<name>A0A2J6SCG1_HYAVF</name>
<dbReference type="PANTHER" id="PTHR23520:SF5">
    <property type="entry name" value="TRANSPORTER, PUTATIVE (AFU_ORTHOLOGUE AFUA_3G04000)-RELATED"/>
    <property type="match status" value="1"/>
</dbReference>
<feature type="transmembrane region" description="Helical" evidence="3">
    <location>
        <begin position="189"/>
        <end position="210"/>
    </location>
</feature>
<feature type="transmembrane region" description="Helical" evidence="3">
    <location>
        <begin position="338"/>
        <end position="359"/>
    </location>
</feature>
<dbReference type="GO" id="GO:0022857">
    <property type="term" value="F:transmembrane transporter activity"/>
    <property type="evidence" value="ECO:0007669"/>
    <property type="project" value="InterPro"/>
</dbReference>
<dbReference type="Proteomes" id="UP000235786">
    <property type="component" value="Unassembled WGS sequence"/>
</dbReference>
<gene>
    <name evidence="4" type="ORF">L207DRAFT_539719</name>
</gene>
<feature type="transmembrane region" description="Helical" evidence="3">
    <location>
        <begin position="57"/>
        <end position="78"/>
    </location>
</feature>
<keyword evidence="3" id="KW-0812">Transmembrane</keyword>
<dbReference type="STRING" id="1149755.A0A2J6SCG1"/>
<dbReference type="SUPFAM" id="SSF103473">
    <property type="entry name" value="MFS general substrate transporter"/>
    <property type="match status" value="1"/>
</dbReference>
<feature type="transmembrane region" description="Helical" evidence="3">
    <location>
        <begin position="90"/>
        <end position="119"/>
    </location>
</feature>
<feature type="transmembrane region" description="Helical" evidence="3">
    <location>
        <begin position="299"/>
        <end position="318"/>
    </location>
</feature>
<dbReference type="Gene3D" id="1.20.1250.20">
    <property type="entry name" value="MFS general substrate transporter like domains"/>
    <property type="match status" value="1"/>
</dbReference>
<feature type="transmembrane region" description="Helical" evidence="3">
    <location>
        <begin position="30"/>
        <end position="51"/>
    </location>
</feature>
<dbReference type="PANTHER" id="PTHR23520">
    <property type="entry name" value="TRANSPORTER, PUTATIVE (AFU_ORTHOLOGUE AFUA_3G04000)-RELATED"/>
    <property type="match status" value="1"/>
</dbReference>
<evidence type="ECO:0000313" key="5">
    <source>
        <dbReference type="Proteomes" id="UP000235786"/>
    </source>
</evidence>
<dbReference type="InterPro" id="IPR036259">
    <property type="entry name" value="MFS_trans_sf"/>
</dbReference>
<dbReference type="InterPro" id="IPR011701">
    <property type="entry name" value="MFS"/>
</dbReference>
<dbReference type="Pfam" id="PF07690">
    <property type="entry name" value="MFS_1"/>
    <property type="match status" value="1"/>
</dbReference>
<feature type="transmembrane region" description="Helical" evidence="3">
    <location>
        <begin position="260"/>
        <end position="287"/>
    </location>
</feature>
<organism evidence="4 5">
    <name type="scientific">Hyaloscypha variabilis (strain UAMH 11265 / GT02V1 / F)</name>
    <name type="common">Meliniomyces variabilis</name>
    <dbReference type="NCBI Taxonomy" id="1149755"/>
    <lineage>
        <taxon>Eukaryota</taxon>
        <taxon>Fungi</taxon>
        <taxon>Dikarya</taxon>
        <taxon>Ascomycota</taxon>
        <taxon>Pezizomycotina</taxon>
        <taxon>Leotiomycetes</taxon>
        <taxon>Helotiales</taxon>
        <taxon>Hyaloscyphaceae</taxon>
        <taxon>Hyaloscypha</taxon>
        <taxon>Hyaloscypha variabilis</taxon>
    </lineage>
</organism>
<keyword evidence="3" id="KW-1133">Transmembrane helix</keyword>
<accession>A0A2J6SCG1</accession>
<evidence type="ECO:0000313" key="4">
    <source>
        <dbReference type="EMBL" id="PMD48446.1"/>
    </source>
</evidence>
<evidence type="ECO:0000256" key="1">
    <source>
        <dbReference type="ARBA" id="ARBA00004141"/>
    </source>
</evidence>
<keyword evidence="5" id="KW-1185">Reference proteome</keyword>
<dbReference type="EMBL" id="KZ613937">
    <property type="protein sequence ID" value="PMD48446.1"/>
    <property type="molecule type" value="Genomic_DNA"/>
</dbReference>
<dbReference type="GO" id="GO:0000329">
    <property type="term" value="C:fungal-type vacuole membrane"/>
    <property type="evidence" value="ECO:0007669"/>
    <property type="project" value="TreeGrafter"/>
</dbReference>
<comment type="subcellular location">
    <subcellularLocation>
        <location evidence="1">Membrane</location>
        <topology evidence="1">Multi-pass membrane protein</topology>
    </subcellularLocation>
</comment>
<protein>
    <submittedName>
        <fullName evidence="4">MFS general substrate transporter</fullName>
    </submittedName>
</protein>
<evidence type="ECO:0000256" key="3">
    <source>
        <dbReference type="SAM" id="Phobius"/>
    </source>
</evidence>
<reference evidence="4 5" key="1">
    <citation type="submission" date="2016-04" db="EMBL/GenBank/DDBJ databases">
        <title>A degradative enzymes factory behind the ericoid mycorrhizal symbiosis.</title>
        <authorList>
            <consortium name="DOE Joint Genome Institute"/>
            <person name="Martino E."/>
            <person name="Morin E."/>
            <person name="Grelet G."/>
            <person name="Kuo A."/>
            <person name="Kohler A."/>
            <person name="Daghino S."/>
            <person name="Barry K."/>
            <person name="Choi C."/>
            <person name="Cichocki N."/>
            <person name="Clum A."/>
            <person name="Copeland A."/>
            <person name="Hainaut M."/>
            <person name="Haridas S."/>
            <person name="Labutti K."/>
            <person name="Lindquist E."/>
            <person name="Lipzen A."/>
            <person name="Khouja H.-R."/>
            <person name="Murat C."/>
            <person name="Ohm R."/>
            <person name="Olson A."/>
            <person name="Spatafora J."/>
            <person name="Veneault-Fourrey C."/>
            <person name="Henrissat B."/>
            <person name="Grigoriev I."/>
            <person name="Martin F."/>
            <person name="Perotto S."/>
        </authorList>
    </citation>
    <scope>NUCLEOTIDE SEQUENCE [LARGE SCALE GENOMIC DNA]</scope>
    <source>
        <strain evidence="4 5">F</strain>
    </source>
</reference>
<sequence>MALLHILHELGLHSLYNSPRDTKILILQRFIRFFAFGGSTIVLALYLHAIAIPDAQIGLFMSLTLVGDVISFGLTLFADGVGRKIVLGGGALLMVMSGVVFAFTGNFWCLLAASVFGVISPNGREIGPFSAIEESTLAHLTKPEIRSDIFAWYVLIGSAGNALGKLTTGWVVQELQSRQGWSPVRSYQAVFLGYAGLGFLNVLLTCVLSSRVELPEHEDQKDSDGEEEPLLSDTDSTNEVSVAKNKRRSLLPRISKESRIVLFKLCLLFALDSLASGLVPASLVTYFFNLKFKLHEGDLGTLFFVAGILSSLSSLVAVSLSRRIGLINTMVFTHLPSAIALCLIPMPPSLAGAIFFLLLRSSLASMDIAPKAAFLSVVVQPGERTAVMGFISVVRTASQSCGPVITGVLAQSGRFWVTFVVAGSLKATYDLGLLTGFRGHKTEMDRAERTARRNNEEVDE</sequence>